<dbReference type="Proteomes" id="UP000650466">
    <property type="component" value="Unassembled WGS sequence"/>
</dbReference>
<dbReference type="PANTHER" id="PTHR30576:SF10">
    <property type="entry name" value="SLL5057 PROTEIN"/>
    <property type="match status" value="1"/>
</dbReference>
<comment type="similarity">
    <text evidence="1">Belongs to the bacterial sugar transferase family.</text>
</comment>
<gene>
    <name evidence="4" type="ORF">ICC18_06600</name>
</gene>
<dbReference type="InterPro" id="IPR003362">
    <property type="entry name" value="Bact_transf"/>
</dbReference>
<dbReference type="EMBL" id="JACVVD010000002">
    <property type="protein sequence ID" value="MBD0379776.1"/>
    <property type="molecule type" value="Genomic_DNA"/>
</dbReference>
<organism evidence="4 5">
    <name type="scientific">Paenibacillus sedimenti</name>
    <dbReference type="NCBI Taxonomy" id="2770274"/>
    <lineage>
        <taxon>Bacteria</taxon>
        <taxon>Bacillati</taxon>
        <taxon>Bacillota</taxon>
        <taxon>Bacilli</taxon>
        <taxon>Bacillales</taxon>
        <taxon>Paenibacillaceae</taxon>
        <taxon>Paenibacillus</taxon>
    </lineage>
</organism>
<evidence type="ECO:0000259" key="3">
    <source>
        <dbReference type="Pfam" id="PF02397"/>
    </source>
</evidence>
<keyword evidence="5" id="KW-1185">Reference proteome</keyword>
<keyword evidence="2" id="KW-1133">Transmembrane helix</keyword>
<protein>
    <submittedName>
        <fullName evidence="4">Sugar transferase</fullName>
    </submittedName>
</protein>
<evidence type="ECO:0000256" key="2">
    <source>
        <dbReference type="SAM" id="Phobius"/>
    </source>
</evidence>
<dbReference type="AlphaFoldDB" id="A0A926KN07"/>
<proteinExistence type="inferred from homology"/>
<evidence type="ECO:0000256" key="1">
    <source>
        <dbReference type="ARBA" id="ARBA00006464"/>
    </source>
</evidence>
<dbReference type="RefSeq" id="WP_188173564.1">
    <property type="nucleotide sequence ID" value="NZ_JACVVD010000002.1"/>
</dbReference>
<evidence type="ECO:0000313" key="4">
    <source>
        <dbReference type="EMBL" id="MBD0379776.1"/>
    </source>
</evidence>
<name>A0A926KN07_9BACL</name>
<dbReference type="GO" id="GO:0016780">
    <property type="term" value="F:phosphotransferase activity, for other substituted phosphate groups"/>
    <property type="evidence" value="ECO:0007669"/>
    <property type="project" value="TreeGrafter"/>
</dbReference>
<feature type="domain" description="Bacterial sugar transferase" evidence="3">
    <location>
        <begin position="35"/>
        <end position="223"/>
    </location>
</feature>
<dbReference type="Pfam" id="PF02397">
    <property type="entry name" value="Bac_transf"/>
    <property type="match status" value="1"/>
</dbReference>
<keyword evidence="4" id="KW-0808">Transferase</keyword>
<keyword evidence="2" id="KW-0472">Membrane</keyword>
<sequence>MNLSDVDVAVERSQYQAARSTITIKKDLSLYLFVKRTVDIVLSLLGIIFLIPVFIIVSIMIKVEDRNGPVFFKQLRVGKDGKQFYMFKFRSMVSNAEELLAALLEKNEVSGAMFKMKNDPRITKIGRFIRKTSIDELPQLWNVLKGEMSLVGPRPPLPREVAEYTNYDKQRLLVTPGCTGLWQVSGRSNIGFEEMVELDLEYITNRSVKNDFKIIVKTFMVLLGSKDAY</sequence>
<accession>A0A926KN07</accession>
<evidence type="ECO:0000313" key="5">
    <source>
        <dbReference type="Proteomes" id="UP000650466"/>
    </source>
</evidence>
<dbReference type="PANTHER" id="PTHR30576">
    <property type="entry name" value="COLANIC BIOSYNTHESIS UDP-GLUCOSE LIPID CARRIER TRANSFERASE"/>
    <property type="match status" value="1"/>
</dbReference>
<comment type="caution">
    <text evidence="4">The sequence shown here is derived from an EMBL/GenBank/DDBJ whole genome shotgun (WGS) entry which is preliminary data.</text>
</comment>
<feature type="transmembrane region" description="Helical" evidence="2">
    <location>
        <begin position="40"/>
        <end position="61"/>
    </location>
</feature>
<keyword evidence="2" id="KW-0812">Transmembrane</keyword>
<reference evidence="4" key="1">
    <citation type="submission" date="2020-09" db="EMBL/GenBank/DDBJ databases">
        <title>Draft Genome Sequence of Paenibacillus sp. WST5.</title>
        <authorList>
            <person name="Bao Z."/>
        </authorList>
    </citation>
    <scope>NUCLEOTIDE SEQUENCE</scope>
    <source>
        <strain evidence="4">WST5</strain>
    </source>
</reference>